<dbReference type="CDD" id="cd03747">
    <property type="entry name" value="Ntn_PGA_like"/>
    <property type="match status" value="1"/>
</dbReference>
<dbReference type="Gene3D" id="1.10.439.10">
    <property type="entry name" value="Penicillin Amidohydrolase, domain 1"/>
    <property type="match status" value="1"/>
</dbReference>
<proteinExistence type="inferred from homology"/>
<dbReference type="RefSeq" id="WP_188427808.1">
    <property type="nucleotide sequence ID" value="NZ_BAABKH010000010.1"/>
</dbReference>
<feature type="binding site" evidence="5">
    <location>
        <position position="403"/>
    </location>
    <ligand>
        <name>Ca(2+)</name>
        <dbReference type="ChEBI" id="CHEBI:29108"/>
    </ligand>
</feature>
<keyword evidence="3" id="KW-0865">Zymogen</keyword>
<evidence type="ECO:0000256" key="1">
    <source>
        <dbReference type="ARBA" id="ARBA00006586"/>
    </source>
</evidence>
<evidence type="ECO:0000256" key="3">
    <source>
        <dbReference type="ARBA" id="ARBA00023145"/>
    </source>
</evidence>
<dbReference type="InterPro" id="IPR043147">
    <property type="entry name" value="Penicillin_amidase_A-knob"/>
</dbReference>
<organism evidence="7 8">
    <name type="scientific">Ornithinimicrobium tianjinense</name>
    <dbReference type="NCBI Taxonomy" id="1195761"/>
    <lineage>
        <taxon>Bacteria</taxon>
        <taxon>Bacillati</taxon>
        <taxon>Actinomycetota</taxon>
        <taxon>Actinomycetes</taxon>
        <taxon>Micrococcales</taxon>
        <taxon>Ornithinimicrobiaceae</taxon>
        <taxon>Ornithinimicrobium</taxon>
    </lineage>
</organism>
<keyword evidence="5" id="KW-0479">Metal-binding</keyword>
<keyword evidence="2" id="KW-0378">Hydrolase</keyword>
<dbReference type="PIRSF" id="PIRSF001227">
    <property type="entry name" value="Pen_acylase"/>
    <property type="match status" value="1"/>
</dbReference>
<feature type="binding site" evidence="5">
    <location>
        <position position="400"/>
    </location>
    <ligand>
        <name>Ca(2+)</name>
        <dbReference type="ChEBI" id="CHEBI:29108"/>
    </ligand>
</feature>
<evidence type="ECO:0000256" key="5">
    <source>
        <dbReference type="PIRSR" id="PIRSR001227-2"/>
    </source>
</evidence>
<dbReference type="SUPFAM" id="SSF56235">
    <property type="entry name" value="N-terminal nucleophile aminohydrolases (Ntn hydrolases)"/>
    <property type="match status" value="1"/>
</dbReference>
<dbReference type="GO" id="GO:0016811">
    <property type="term" value="F:hydrolase activity, acting on carbon-nitrogen (but not peptide) bonds, in linear amides"/>
    <property type="evidence" value="ECO:0007669"/>
    <property type="project" value="InterPro"/>
</dbReference>
<keyword evidence="5" id="KW-0106">Calcium</keyword>
<accession>A0A917F022</accession>
<dbReference type="Pfam" id="PF01804">
    <property type="entry name" value="Penicil_amidase"/>
    <property type="match status" value="1"/>
</dbReference>
<comment type="similarity">
    <text evidence="1">Belongs to the peptidase S45 family.</text>
</comment>
<evidence type="ECO:0000313" key="7">
    <source>
        <dbReference type="EMBL" id="GGF38506.1"/>
    </source>
</evidence>
<dbReference type="PANTHER" id="PTHR34218">
    <property type="entry name" value="PEPTIDASE S45 PENICILLIN AMIDASE"/>
    <property type="match status" value="1"/>
</dbReference>
<feature type="compositionally biased region" description="Pro residues" evidence="6">
    <location>
        <begin position="275"/>
        <end position="284"/>
    </location>
</feature>
<evidence type="ECO:0000256" key="2">
    <source>
        <dbReference type="ARBA" id="ARBA00022801"/>
    </source>
</evidence>
<protein>
    <submittedName>
        <fullName evidence="7">Penicillin amidase</fullName>
    </submittedName>
</protein>
<dbReference type="InterPro" id="IPR002692">
    <property type="entry name" value="S45"/>
</dbReference>
<sequence length="897" mass="96209">MSRPLWQRAAVPLAALLVVIVVAGAVLGVGLARRSFPKTGGTLELAGLDGGVEVLRDALGVPHIYADTPEDLFRAQGFVSAQERFFQMDLRRHITAGRLSELVGEGGVATDRVIRTLGWRRVAEQELPLLSPTARSYLQAYSAGVNAYIEQQGSPSSMALEYVVLATSAPGYQVEPWDEVDSLAWLKAMAWDLRDNYDDELARGRLVGSVPLTQLNTLYPDYPYEEHPPIVGVDEWSPPANGETAPGDGRGGTSGPVDGEPGGPSDPADAARLGPPGPPAPPAGSPTQSWMAAPAVDDALAGAQAALAAVPELVGRGEGIGSNSWVVSGEHTASGKPILANDPHLSGSQPGVFMQTGLHCRQLSQDCPFDVSGFSFAGFPGIIIGHNTQIAWGFTNMAPDVTDFYLEDVRQDRVMREGQYVPMEVRTETIKVAGGDDVQLTVRETVHGPIVSDVLPEVADLGTDAPQGGVQTSQDFAVSLAWTALEPHPTAEAVFAMNAATGWEDFRDAARLFAVPAQNLVYADTSGTIGYQAPGVVPVRRSATHGTPPGFYPAPGWDPAYDWTGYVDFEDLPHTVDPPDGIIVAANQAVLRGNRPFLTTENDKGYRSARIGELLQEHLAQGPLTVETMQQIQLDDHNSFAETLLPYLLDAQLEGEFYTEPRDLLRAWDLTNPAEGEQAAAAAYYNAIYDRLLGMVFDDELPPGLGATGNARSMLLVSQLLDDPDNPWWDNKGTPGVVETRDVVIRTAMIDARHDLTSRLGKDPRGWEWGELHTVALEHSVLSGDEVPGVVRSIFSQKPAPVSGSTAMVNAMNWDATTADYTVVTAPAFRMVVDLADLDASTWVNQTGVSGHPFHPAWDDQTAAWVAGETYPWPSSREAVLEAAEDTLTLTPASSTP</sequence>
<dbReference type="Proteomes" id="UP000605670">
    <property type="component" value="Unassembled WGS sequence"/>
</dbReference>
<keyword evidence="8" id="KW-1185">Reference proteome</keyword>
<evidence type="ECO:0000256" key="4">
    <source>
        <dbReference type="PIRSR" id="PIRSR001227-1"/>
    </source>
</evidence>
<dbReference type="EMBL" id="BMEM01000001">
    <property type="protein sequence ID" value="GGF38506.1"/>
    <property type="molecule type" value="Genomic_DNA"/>
</dbReference>
<comment type="cofactor">
    <cofactor evidence="5">
        <name>Ca(2+)</name>
        <dbReference type="ChEBI" id="CHEBI:29108"/>
    </cofactor>
    <text evidence="5">Binds 1 Ca(2+) ion per dimer.</text>
</comment>
<dbReference type="InterPro" id="IPR043146">
    <property type="entry name" value="Penicillin_amidase_N_B-knob"/>
</dbReference>
<comment type="caution">
    <text evidence="7">The sequence shown here is derived from an EMBL/GenBank/DDBJ whole genome shotgun (WGS) entry which is preliminary data.</text>
</comment>
<evidence type="ECO:0000313" key="8">
    <source>
        <dbReference type="Proteomes" id="UP000605670"/>
    </source>
</evidence>
<dbReference type="InterPro" id="IPR023343">
    <property type="entry name" value="Penicillin_amidase_dom1"/>
</dbReference>
<feature type="binding site" evidence="5">
    <location>
        <position position="200"/>
    </location>
    <ligand>
        <name>Ca(2+)</name>
        <dbReference type="ChEBI" id="CHEBI:29108"/>
    </ligand>
</feature>
<feature type="active site" description="Nucleophile" evidence="4">
    <location>
        <position position="322"/>
    </location>
</feature>
<dbReference type="Gene3D" id="3.60.20.10">
    <property type="entry name" value="Glutamine Phosphoribosylpyrophosphate, subunit 1, domain 1"/>
    <property type="match status" value="1"/>
</dbReference>
<dbReference type="InterPro" id="IPR014395">
    <property type="entry name" value="Pen/GL7ACA/AHL_acylase"/>
</dbReference>
<dbReference type="AlphaFoldDB" id="A0A917F022"/>
<name>A0A917F022_9MICO</name>
<dbReference type="GO" id="GO:0046872">
    <property type="term" value="F:metal ion binding"/>
    <property type="evidence" value="ECO:0007669"/>
    <property type="project" value="UniProtKB-KW"/>
</dbReference>
<dbReference type="GO" id="GO:0017000">
    <property type="term" value="P:antibiotic biosynthetic process"/>
    <property type="evidence" value="ECO:0007669"/>
    <property type="project" value="InterPro"/>
</dbReference>
<gene>
    <name evidence="7" type="ORF">GCM10011366_02610</name>
</gene>
<dbReference type="Gene3D" id="2.30.120.10">
    <property type="match status" value="1"/>
</dbReference>
<dbReference type="InterPro" id="IPR029055">
    <property type="entry name" value="Ntn_hydrolases_N"/>
</dbReference>
<dbReference type="Gene3D" id="1.10.1400.10">
    <property type="match status" value="1"/>
</dbReference>
<reference evidence="7" key="2">
    <citation type="submission" date="2020-09" db="EMBL/GenBank/DDBJ databases">
        <authorList>
            <person name="Sun Q."/>
            <person name="Zhou Y."/>
        </authorList>
    </citation>
    <scope>NUCLEOTIDE SEQUENCE</scope>
    <source>
        <strain evidence="7">CGMCC 1.12160</strain>
    </source>
</reference>
<evidence type="ECO:0000256" key="6">
    <source>
        <dbReference type="SAM" id="MobiDB-lite"/>
    </source>
</evidence>
<dbReference type="PANTHER" id="PTHR34218:SF4">
    <property type="entry name" value="ACYL-HOMOSERINE LACTONE ACYLASE QUIP"/>
    <property type="match status" value="1"/>
</dbReference>
<feature type="region of interest" description="Disordered" evidence="6">
    <location>
        <begin position="229"/>
        <end position="290"/>
    </location>
</feature>
<reference evidence="7" key="1">
    <citation type="journal article" date="2014" name="Int. J. Syst. Evol. Microbiol.">
        <title>Complete genome sequence of Corynebacterium casei LMG S-19264T (=DSM 44701T), isolated from a smear-ripened cheese.</title>
        <authorList>
            <consortium name="US DOE Joint Genome Institute (JGI-PGF)"/>
            <person name="Walter F."/>
            <person name="Albersmeier A."/>
            <person name="Kalinowski J."/>
            <person name="Ruckert C."/>
        </authorList>
    </citation>
    <scope>NUCLEOTIDE SEQUENCE</scope>
    <source>
        <strain evidence="7">CGMCC 1.12160</strain>
    </source>
</reference>